<dbReference type="GO" id="GO:0008757">
    <property type="term" value="F:S-adenosylmethionine-dependent methyltransferase activity"/>
    <property type="evidence" value="ECO:0007669"/>
    <property type="project" value="InterPro"/>
</dbReference>
<dbReference type="EMBL" id="VBAM01000174">
    <property type="protein sequence ID" value="TMJ12820.1"/>
    <property type="molecule type" value="Genomic_DNA"/>
</dbReference>
<evidence type="ECO:0000313" key="2">
    <source>
        <dbReference type="EMBL" id="TMJ12820.1"/>
    </source>
</evidence>
<dbReference type="Gene3D" id="3.40.50.150">
    <property type="entry name" value="Vaccinia Virus protein VP39"/>
    <property type="match status" value="1"/>
</dbReference>
<dbReference type="AlphaFoldDB" id="A0A537LXU3"/>
<dbReference type="PANTHER" id="PTHR43591:SF24">
    <property type="entry name" value="2-METHOXY-6-POLYPRENYL-1,4-BENZOQUINOL METHYLASE, MITOCHONDRIAL"/>
    <property type="match status" value="1"/>
</dbReference>
<keyword evidence="2" id="KW-0489">Methyltransferase</keyword>
<dbReference type="PANTHER" id="PTHR43591">
    <property type="entry name" value="METHYLTRANSFERASE"/>
    <property type="match status" value="1"/>
</dbReference>
<name>A0A537LXU3_9BACT</name>
<feature type="domain" description="Methyltransferase" evidence="1">
    <location>
        <begin position="16"/>
        <end position="124"/>
    </location>
</feature>
<dbReference type="Pfam" id="PF13847">
    <property type="entry name" value="Methyltransf_31"/>
    <property type="match status" value="1"/>
</dbReference>
<dbReference type="GO" id="GO:0032259">
    <property type="term" value="P:methylation"/>
    <property type="evidence" value="ECO:0007669"/>
    <property type="project" value="UniProtKB-KW"/>
</dbReference>
<dbReference type="SUPFAM" id="SSF53335">
    <property type="entry name" value="S-adenosyl-L-methionine-dependent methyltransferases"/>
    <property type="match status" value="1"/>
</dbReference>
<organism evidence="2 3">
    <name type="scientific">Candidatus Segetimicrobium genomatis</name>
    <dbReference type="NCBI Taxonomy" id="2569760"/>
    <lineage>
        <taxon>Bacteria</taxon>
        <taxon>Bacillati</taxon>
        <taxon>Candidatus Sysuimicrobiota</taxon>
        <taxon>Candidatus Sysuimicrobiia</taxon>
        <taxon>Candidatus Sysuimicrobiales</taxon>
        <taxon>Candidatus Segetimicrobiaceae</taxon>
        <taxon>Candidatus Segetimicrobium</taxon>
    </lineage>
</organism>
<sequence length="247" mass="27051">RSLATAHRRLAELLRPGLRVLDVGCGPGAITRGIADAVGPAGRVVGVDLHPQLIAEARRWHDAVPGLTFAVGDAYELPFHEEFDIVTAARVLQWLIRPLDALQGMVRAARPGGRIVVLDYNHEKIVTAPVPPATARAFYARFLRWRTAAGLDNAIADHLAEMFTAVGLREVVATPQAEVSDRTDPDFQPRIGIWAETAAFHGPRMVEDGVITEPERAAAEADYRAWMSSRAESQLLYLMAVEGRRPL</sequence>
<evidence type="ECO:0000313" key="3">
    <source>
        <dbReference type="Proteomes" id="UP000320393"/>
    </source>
</evidence>
<dbReference type="CDD" id="cd02440">
    <property type="entry name" value="AdoMet_MTases"/>
    <property type="match status" value="1"/>
</dbReference>
<keyword evidence="2" id="KW-0808">Transferase</keyword>
<gene>
    <name evidence="2" type="ORF">E6H02_05615</name>
</gene>
<dbReference type="InterPro" id="IPR029063">
    <property type="entry name" value="SAM-dependent_MTases_sf"/>
</dbReference>
<protein>
    <submittedName>
        <fullName evidence="2">Methyltransferase domain-containing protein</fullName>
    </submittedName>
</protein>
<reference evidence="2 3" key="1">
    <citation type="journal article" date="2019" name="Nat. Microbiol.">
        <title>Mediterranean grassland soil C-N compound turnover is dependent on rainfall and depth, and is mediated by genomically divergent microorganisms.</title>
        <authorList>
            <person name="Diamond S."/>
            <person name="Andeer P.F."/>
            <person name="Li Z."/>
            <person name="Crits-Christoph A."/>
            <person name="Burstein D."/>
            <person name="Anantharaman K."/>
            <person name="Lane K.R."/>
            <person name="Thomas B.C."/>
            <person name="Pan C."/>
            <person name="Northen T.R."/>
            <person name="Banfield J.F."/>
        </authorList>
    </citation>
    <scope>NUCLEOTIDE SEQUENCE [LARGE SCALE GENOMIC DNA]</scope>
    <source>
        <strain evidence="2">NP_5</strain>
    </source>
</reference>
<evidence type="ECO:0000259" key="1">
    <source>
        <dbReference type="Pfam" id="PF13847"/>
    </source>
</evidence>
<dbReference type="Proteomes" id="UP000320393">
    <property type="component" value="Unassembled WGS sequence"/>
</dbReference>
<comment type="caution">
    <text evidence="2">The sequence shown here is derived from an EMBL/GenBank/DDBJ whole genome shotgun (WGS) entry which is preliminary data.</text>
</comment>
<accession>A0A537LXU3</accession>
<proteinExistence type="predicted"/>
<dbReference type="InterPro" id="IPR025714">
    <property type="entry name" value="Methyltranfer_dom"/>
</dbReference>
<feature type="non-terminal residue" evidence="2">
    <location>
        <position position="1"/>
    </location>
</feature>